<organism evidence="3 4">
    <name type="scientific">Cymbomonas tetramitiformis</name>
    <dbReference type="NCBI Taxonomy" id="36881"/>
    <lineage>
        <taxon>Eukaryota</taxon>
        <taxon>Viridiplantae</taxon>
        <taxon>Chlorophyta</taxon>
        <taxon>Pyramimonadophyceae</taxon>
        <taxon>Pyramimonadales</taxon>
        <taxon>Pyramimonadaceae</taxon>
        <taxon>Cymbomonas</taxon>
    </lineage>
</organism>
<feature type="domain" description="WRKY19-like zinc finger" evidence="2">
    <location>
        <begin position="445"/>
        <end position="469"/>
    </location>
</feature>
<feature type="region of interest" description="Disordered" evidence="1">
    <location>
        <begin position="219"/>
        <end position="296"/>
    </location>
</feature>
<dbReference type="EMBL" id="LGRX02012926">
    <property type="protein sequence ID" value="KAK3266624.1"/>
    <property type="molecule type" value="Genomic_DNA"/>
</dbReference>
<feature type="region of interest" description="Disordered" evidence="1">
    <location>
        <begin position="145"/>
        <end position="166"/>
    </location>
</feature>
<dbReference type="Pfam" id="PF24906">
    <property type="entry name" value="Zf_WRKY19"/>
    <property type="match status" value="3"/>
</dbReference>
<feature type="region of interest" description="Disordered" evidence="1">
    <location>
        <begin position="1"/>
        <end position="22"/>
    </location>
</feature>
<sequence>MPLVLHGLQPAETRSSPEAAQAVPPERMEQLLERQLIKYEPSCGWFIGRVVGSQPHSLLGRSFRIHYTDGNEEDMLWVDLCPKLLPKQPGWKDVELALTADAQGLSHGDWSSDTAIGNVTAINSEHVLASRLGPENVVRTAAGAGVDNSDTVSGEVHAPRGSNIDTPDAVINSGAESWLGSSIGMATAQGVARDVPITFERASWDAPRGTLPVQYAATVNPAGRGGAPQPTQNASAANPALPGSSPQPVPYIVSADLARPSAATSTLSDEPAEGPPQPSRRGKKTARGNTARGGGNHCEAEGCKAVTVGITAFCKAHGGGKCCQVAGCATLTHGGAVFCKAHWGGKCCQAPGCTKGVPETAAFCKAHMGSKRCQVDGCTKAARGGGTCCIGHGGGKRCQAEGCNKSAQGSTPLCVAHGGGSRCQIDGCGKSAQGGTVYCTSHGGGKRCHFEECPKAAEGRSLFCATHGGGNRCKAQLGYQ</sequence>
<evidence type="ECO:0000256" key="1">
    <source>
        <dbReference type="SAM" id="MobiDB-lite"/>
    </source>
</evidence>
<name>A0AAE0FV81_9CHLO</name>
<dbReference type="PANTHER" id="PTHR31827">
    <property type="entry name" value="EMB|CAB89363.1"/>
    <property type="match status" value="1"/>
</dbReference>
<dbReference type="PANTHER" id="PTHR31827:SF1">
    <property type="entry name" value="EMB|CAB89363.1"/>
    <property type="match status" value="1"/>
</dbReference>
<dbReference type="AlphaFoldDB" id="A0AAE0FV81"/>
<gene>
    <name evidence="3" type="ORF">CYMTET_24763</name>
</gene>
<keyword evidence="4" id="KW-1185">Reference proteome</keyword>
<accession>A0AAE0FV81</accession>
<feature type="domain" description="WRKY19-like zinc finger" evidence="2">
    <location>
        <begin position="395"/>
        <end position="419"/>
    </location>
</feature>
<proteinExistence type="predicted"/>
<evidence type="ECO:0000313" key="4">
    <source>
        <dbReference type="Proteomes" id="UP001190700"/>
    </source>
</evidence>
<evidence type="ECO:0000259" key="2">
    <source>
        <dbReference type="Pfam" id="PF24906"/>
    </source>
</evidence>
<feature type="domain" description="WRKY19-like zinc finger" evidence="2">
    <location>
        <begin position="371"/>
        <end position="394"/>
    </location>
</feature>
<reference evidence="3 4" key="1">
    <citation type="journal article" date="2015" name="Genome Biol. Evol.">
        <title>Comparative Genomics of a Bacterivorous Green Alga Reveals Evolutionary Causalities and Consequences of Phago-Mixotrophic Mode of Nutrition.</title>
        <authorList>
            <person name="Burns J.A."/>
            <person name="Paasch A."/>
            <person name="Narechania A."/>
            <person name="Kim E."/>
        </authorList>
    </citation>
    <scope>NUCLEOTIDE SEQUENCE [LARGE SCALE GENOMIC DNA]</scope>
    <source>
        <strain evidence="3 4">PLY_AMNH</strain>
    </source>
</reference>
<protein>
    <recommendedName>
        <fullName evidence="2">WRKY19-like zinc finger domain-containing protein</fullName>
    </recommendedName>
</protein>
<dbReference type="InterPro" id="IPR056866">
    <property type="entry name" value="Znf_WRKY19"/>
</dbReference>
<comment type="caution">
    <text evidence="3">The sequence shown here is derived from an EMBL/GenBank/DDBJ whole genome shotgun (WGS) entry which is preliminary data.</text>
</comment>
<dbReference type="Proteomes" id="UP001190700">
    <property type="component" value="Unassembled WGS sequence"/>
</dbReference>
<evidence type="ECO:0000313" key="3">
    <source>
        <dbReference type="EMBL" id="KAK3266624.1"/>
    </source>
</evidence>